<proteinExistence type="predicted"/>
<protein>
    <recommendedName>
        <fullName evidence="3">HTH merR-type domain-containing protein</fullName>
    </recommendedName>
</protein>
<reference evidence="1 2" key="1">
    <citation type="submission" date="2022-02" db="EMBL/GenBank/DDBJ databases">
        <authorList>
            <person name="Cha I.-T."/>
            <person name="Lee K.-E."/>
            <person name="Park S.-J."/>
        </authorList>
    </citation>
    <scope>NUCLEOTIDE SEQUENCE [LARGE SCALE GENOMIC DNA]</scope>
    <source>
        <strain evidence="1 2">K3R-10</strain>
    </source>
</reference>
<evidence type="ECO:0000313" key="2">
    <source>
        <dbReference type="Proteomes" id="UP001232117"/>
    </source>
</evidence>
<accession>A0ABY8N587</accession>
<dbReference type="RefSeq" id="WP_264532896.1">
    <property type="nucleotide sequence ID" value="NZ_CP092332.1"/>
</dbReference>
<name>A0ABY8N587_9FLAO</name>
<dbReference type="EMBL" id="CP092332">
    <property type="protein sequence ID" value="WGK94378.1"/>
    <property type="molecule type" value="Genomic_DNA"/>
</dbReference>
<reference evidence="1 2" key="2">
    <citation type="submission" date="2023-06" db="EMBL/GenBank/DDBJ databases">
        <title>Complete Genome Sequence of Flavobacterium keumense K3R-10.</title>
        <authorList>
            <person name="Jeong H."/>
            <person name="Jhang S.Y."/>
            <person name="Kim J.N."/>
        </authorList>
    </citation>
    <scope>NUCLEOTIDE SEQUENCE [LARGE SCALE GENOMIC DNA]</scope>
    <source>
        <strain evidence="1 2">K3R-10</strain>
    </source>
</reference>
<sequence>MEPIENFVNNPDLSENLYDKLRERVFLKTELDVIYTDLVNWERSGLLSIGGDSDKGDWKKVNYTEYIWIKIIVELRNYGFNYDEIELIKQGLFEEITIGKFMQSVTKDKENFIEKLGDEPFNKLNAFDLSQIDLEASAEITNLDTIVVNAIAANEDWSLLFIKDIPGACIPMSAESLRGFHLKNTTNELSSLLTQTYLSVSLSRIIANFLKRGNDNFESRTISILTKEEHAVLKHIRKKHKNIKSIQIRFKNDRIEMLEVTTIKKAQLESRLLEHIKKGDYQSINIDTVDGNIVNFENTKKYKL</sequence>
<evidence type="ECO:0000313" key="1">
    <source>
        <dbReference type="EMBL" id="WGK94378.1"/>
    </source>
</evidence>
<keyword evidence="2" id="KW-1185">Reference proteome</keyword>
<dbReference type="Proteomes" id="UP001232117">
    <property type="component" value="Chromosome"/>
</dbReference>
<organism evidence="1 2">
    <name type="scientific">Flavobacterium keumense</name>
    <dbReference type="NCBI Taxonomy" id="1306518"/>
    <lineage>
        <taxon>Bacteria</taxon>
        <taxon>Pseudomonadati</taxon>
        <taxon>Bacteroidota</taxon>
        <taxon>Flavobacteriia</taxon>
        <taxon>Flavobacteriales</taxon>
        <taxon>Flavobacteriaceae</taxon>
        <taxon>Flavobacterium</taxon>
    </lineage>
</organism>
<evidence type="ECO:0008006" key="3">
    <source>
        <dbReference type="Google" id="ProtNLM"/>
    </source>
</evidence>
<gene>
    <name evidence="1" type="ORF">MG292_09880</name>
</gene>